<keyword evidence="1" id="KW-0732">Signal</keyword>
<dbReference type="PANTHER" id="PTHR38593:SF1">
    <property type="entry name" value="BLR2558 PROTEIN"/>
    <property type="match status" value="1"/>
</dbReference>
<proteinExistence type="predicted"/>
<evidence type="ECO:0000259" key="2">
    <source>
        <dbReference type="Pfam" id="PF13628"/>
    </source>
</evidence>
<evidence type="ECO:0000256" key="1">
    <source>
        <dbReference type="SAM" id="SignalP"/>
    </source>
</evidence>
<gene>
    <name evidence="3" type="ORF">AAC691_00645</name>
</gene>
<feature type="signal peptide" evidence="1">
    <location>
        <begin position="1"/>
        <end position="39"/>
    </location>
</feature>
<feature type="domain" description="DUF4142" evidence="2">
    <location>
        <begin position="57"/>
        <end position="192"/>
    </location>
</feature>
<dbReference type="Pfam" id="PF13628">
    <property type="entry name" value="DUF4142"/>
    <property type="match status" value="1"/>
</dbReference>
<protein>
    <submittedName>
        <fullName evidence="3">DUF4142 domain-containing protein</fullName>
    </submittedName>
</protein>
<evidence type="ECO:0000313" key="4">
    <source>
        <dbReference type="Proteomes" id="UP001449795"/>
    </source>
</evidence>
<dbReference type="PANTHER" id="PTHR38593">
    <property type="entry name" value="BLR2558 PROTEIN"/>
    <property type="match status" value="1"/>
</dbReference>
<dbReference type="InterPro" id="IPR025419">
    <property type="entry name" value="DUF4142"/>
</dbReference>
<feature type="chain" id="PRO_5046764051" evidence="1">
    <location>
        <begin position="40"/>
        <end position="204"/>
    </location>
</feature>
<dbReference type="Gene3D" id="1.20.1260.10">
    <property type="match status" value="1"/>
</dbReference>
<name>A0ABZ3D5G9_9PROT</name>
<sequence length="204" mass="22587">MNSYARRPSPKWPAPRWASPRWIPLRWTWVALLPLAACATQPKPPPAPPPPPPFAEADADFVGKAAHIDTFEIAISQLAASQSANPKIKSYATRTGTDHTANRDRLGTIADQHGATLPTDLTSDENDVLNRLKTEKGRAFDHDFIHIQIEGHREALPLFQTAARNATDPALKSYAADTAPVIQSHLDMATALVQHKRHHDRHHH</sequence>
<evidence type="ECO:0000313" key="3">
    <source>
        <dbReference type="EMBL" id="XAE43034.1"/>
    </source>
</evidence>
<dbReference type="InterPro" id="IPR012347">
    <property type="entry name" value="Ferritin-like"/>
</dbReference>
<accession>A0ABZ3D5G9</accession>
<keyword evidence="4" id="KW-1185">Reference proteome</keyword>
<reference evidence="3 4" key="1">
    <citation type="submission" date="2024-04" db="EMBL/GenBank/DDBJ databases">
        <title>Complete genome sequence of Nguyenibacter vanlangesis HBCM-1154, a strain capable of nitrogen fixation, IAA production, and phosphorus solubilization isolated from sugarcane soil.</title>
        <authorList>
            <person name="MY HANH P."/>
        </authorList>
    </citation>
    <scope>NUCLEOTIDE SEQUENCE [LARGE SCALE GENOMIC DNA]</scope>
    <source>
        <strain evidence="3 4">HBCM 1154</strain>
    </source>
</reference>
<dbReference type="Proteomes" id="UP001449795">
    <property type="component" value="Chromosome"/>
</dbReference>
<dbReference type="EMBL" id="CP152276">
    <property type="protein sequence ID" value="XAE43034.1"/>
    <property type="molecule type" value="Genomic_DNA"/>
</dbReference>
<organism evidence="3 4">
    <name type="scientific">Nguyenibacter vanlangensis</name>
    <dbReference type="NCBI Taxonomy" id="1216886"/>
    <lineage>
        <taxon>Bacteria</taxon>
        <taxon>Pseudomonadati</taxon>
        <taxon>Pseudomonadota</taxon>
        <taxon>Alphaproteobacteria</taxon>
        <taxon>Acetobacterales</taxon>
        <taxon>Acetobacteraceae</taxon>
        <taxon>Nguyenibacter</taxon>
    </lineage>
</organism>
<dbReference type="RefSeq" id="WP_342628629.1">
    <property type="nucleotide sequence ID" value="NZ_CP152276.1"/>
</dbReference>